<evidence type="ECO:0000259" key="5">
    <source>
        <dbReference type="Pfam" id="PF22528"/>
    </source>
</evidence>
<dbReference type="Pfam" id="PF22528">
    <property type="entry name" value="PRMT_C"/>
    <property type="match status" value="1"/>
</dbReference>
<keyword evidence="3" id="KW-0949">S-adenosyl-L-methionine</keyword>
<gene>
    <name evidence="6" type="ORF">Cgig2_026688</name>
</gene>
<organism evidence="6 7">
    <name type="scientific">Carnegiea gigantea</name>
    <dbReference type="NCBI Taxonomy" id="171969"/>
    <lineage>
        <taxon>Eukaryota</taxon>
        <taxon>Viridiplantae</taxon>
        <taxon>Streptophyta</taxon>
        <taxon>Embryophyta</taxon>
        <taxon>Tracheophyta</taxon>
        <taxon>Spermatophyta</taxon>
        <taxon>Magnoliopsida</taxon>
        <taxon>eudicotyledons</taxon>
        <taxon>Gunneridae</taxon>
        <taxon>Pentapetalae</taxon>
        <taxon>Caryophyllales</taxon>
        <taxon>Cactineae</taxon>
        <taxon>Cactaceae</taxon>
        <taxon>Cactoideae</taxon>
        <taxon>Echinocereeae</taxon>
        <taxon>Carnegiea</taxon>
    </lineage>
</organism>
<feature type="compositionally biased region" description="Polar residues" evidence="4">
    <location>
        <begin position="122"/>
        <end position="137"/>
    </location>
</feature>
<protein>
    <recommendedName>
        <fullName evidence="5">Protein arginine N-methyltransferase domain-containing protein</fullName>
    </recommendedName>
</protein>
<name>A0A9Q1GKU8_9CARY</name>
<dbReference type="InterPro" id="IPR029063">
    <property type="entry name" value="SAM-dependent_MTases_sf"/>
</dbReference>
<dbReference type="InterPro" id="IPR055135">
    <property type="entry name" value="PRMT_dom"/>
</dbReference>
<dbReference type="PANTHER" id="PTHR11006">
    <property type="entry name" value="PROTEIN ARGININE N-METHYLTRANSFERASE"/>
    <property type="match status" value="1"/>
</dbReference>
<dbReference type="SUPFAM" id="SSF53335">
    <property type="entry name" value="S-adenosyl-L-methionine-dependent methyltransferases"/>
    <property type="match status" value="1"/>
</dbReference>
<evidence type="ECO:0000256" key="2">
    <source>
        <dbReference type="ARBA" id="ARBA00022679"/>
    </source>
</evidence>
<dbReference type="EMBL" id="JAKOGI010002799">
    <property type="protein sequence ID" value="KAJ8421304.1"/>
    <property type="molecule type" value="Genomic_DNA"/>
</dbReference>
<evidence type="ECO:0000313" key="7">
    <source>
        <dbReference type="Proteomes" id="UP001153076"/>
    </source>
</evidence>
<dbReference type="AlphaFoldDB" id="A0A9Q1GKU8"/>
<accession>A0A9Q1GKU8</accession>
<evidence type="ECO:0000313" key="6">
    <source>
        <dbReference type="EMBL" id="KAJ8421304.1"/>
    </source>
</evidence>
<dbReference type="Gene3D" id="2.70.160.11">
    <property type="entry name" value="Hnrnp arginine n-methyltransferase1"/>
    <property type="match status" value="1"/>
</dbReference>
<feature type="region of interest" description="Disordered" evidence="4">
    <location>
        <begin position="154"/>
        <end position="173"/>
    </location>
</feature>
<keyword evidence="7" id="KW-1185">Reference proteome</keyword>
<feature type="region of interest" description="Disordered" evidence="4">
    <location>
        <begin position="122"/>
        <end position="145"/>
    </location>
</feature>
<dbReference type="GO" id="GO:0042054">
    <property type="term" value="F:histone methyltransferase activity"/>
    <property type="evidence" value="ECO:0007669"/>
    <property type="project" value="TreeGrafter"/>
</dbReference>
<sequence length="173" mass="19254">MWHCFRRTGRSVIYSPLVCPVSAMVPLAKQCAFEEPSVETISGENVLTWPHVVSHFCGLSPISYLFSKVKHINCYTVIAAELETVATKFKLQSMMRAPLHGFAFWFDVEFGGPVDVPNDNAATSSQSTAMNSDCTHVTQRKRRVNPSDALVLSTAPEDPPTHWQQVFSPPPLF</sequence>
<feature type="domain" description="Protein arginine N-methyltransferase" evidence="5">
    <location>
        <begin position="24"/>
        <end position="139"/>
    </location>
</feature>
<comment type="caution">
    <text evidence="6">The sequence shown here is derived from an EMBL/GenBank/DDBJ whole genome shotgun (WGS) entry which is preliminary data.</text>
</comment>
<proteinExistence type="predicted"/>
<keyword evidence="1" id="KW-0489">Methyltransferase</keyword>
<evidence type="ECO:0000256" key="3">
    <source>
        <dbReference type="ARBA" id="ARBA00022691"/>
    </source>
</evidence>
<dbReference type="OrthoDB" id="7848332at2759"/>
<dbReference type="GO" id="GO:0016274">
    <property type="term" value="F:protein-arginine N-methyltransferase activity"/>
    <property type="evidence" value="ECO:0007669"/>
    <property type="project" value="InterPro"/>
</dbReference>
<dbReference type="InterPro" id="IPR025799">
    <property type="entry name" value="Arg_MeTrfase"/>
</dbReference>
<dbReference type="Proteomes" id="UP001153076">
    <property type="component" value="Unassembled WGS sequence"/>
</dbReference>
<dbReference type="GO" id="GO:0032259">
    <property type="term" value="P:methylation"/>
    <property type="evidence" value="ECO:0007669"/>
    <property type="project" value="UniProtKB-KW"/>
</dbReference>
<keyword evidence="2" id="KW-0808">Transferase</keyword>
<evidence type="ECO:0000256" key="1">
    <source>
        <dbReference type="ARBA" id="ARBA00022603"/>
    </source>
</evidence>
<reference evidence="6" key="1">
    <citation type="submission" date="2022-04" db="EMBL/GenBank/DDBJ databases">
        <title>Carnegiea gigantea Genome sequencing and assembly v2.</title>
        <authorList>
            <person name="Copetti D."/>
            <person name="Sanderson M.J."/>
            <person name="Burquez A."/>
            <person name="Wojciechowski M.F."/>
        </authorList>
    </citation>
    <scope>NUCLEOTIDE SEQUENCE</scope>
    <source>
        <strain evidence="6">SGP5-SGP5p</strain>
        <tissue evidence="6">Aerial part</tissue>
    </source>
</reference>
<evidence type="ECO:0000256" key="4">
    <source>
        <dbReference type="SAM" id="MobiDB-lite"/>
    </source>
</evidence>
<dbReference type="PANTHER" id="PTHR11006:SF73">
    <property type="entry name" value="PROTEIN ARGININE N-METHYLTRANSFERASE 6"/>
    <property type="match status" value="1"/>
</dbReference>